<sequence length="91" mass="10166">MRKRDDFEDDGRTIADMSGIGPAPTLRPHRRKADALPPEPANDRPWEQAPDWTPKEKFWAVMGVLKATLAIAGVYLVGLGVLLAVLFLLWK</sequence>
<dbReference type="EMBL" id="FUYF01000002">
    <property type="protein sequence ID" value="SKA76429.1"/>
    <property type="molecule type" value="Genomic_DNA"/>
</dbReference>
<evidence type="ECO:0000313" key="3">
    <source>
        <dbReference type="EMBL" id="SKA76429.1"/>
    </source>
</evidence>
<keyword evidence="2" id="KW-0472">Membrane</keyword>
<organism evidence="3 4">
    <name type="scientific">Gemmiger formicilis</name>
    <dbReference type="NCBI Taxonomy" id="745368"/>
    <lineage>
        <taxon>Bacteria</taxon>
        <taxon>Bacillati</taxon>
        <taxon>Bacillota</taxon>
        <taxon>Clostridia</taxon>
        <taxon>Eubacteriales</taxon>
        <taxon>Gemmiger</taxon>
    </lineage>
</organism>
<evidence type="ECO:0000256" key="1">
    <source>
        <dbReference type="SAM" id="MobiDB-lite"/>
    </source>
</evidence>
<keyword evidence="4" id="KW-1185">Reference proteome</keyword>
<feature type="region of interest" description="Disordered" evidence="1">
    <location>
        <begin position="1"/>
        <end position="50"/>
    </location>
</feature>
<accession>A0A1T4WGY6</accession>
<evidence type="ECO:0000313" key="4">
    <source>
        <dbReference type="Proteomes" id="UP000190286"/>
    </source>
</evidence>
<evidence type="ECO:0000256" key="2">
    <source>
        <dbReference type="SAM" id="Phobius"/>
    </source>
</evidence>
<dbReference type="RefSeq" id="WP_078783600.1">
    <property type="nucleotide sequence ID" value="NZ_FUYF01000002.1"/>
</dbReference>
<dbReference type="STRING" id="745368.SAMN02745178_00591"/>
<dbReference type="GeneID" id="93337082"/>
<dbReference type="OrthoDB" id="3192604at2"/>
<dbReference type="AlphaFoldDB" id="A0A1T4WGY6"/>
<keyword evidence="2" id="KW-0812">Transmembrane</keyword>
<dbReference type="Proteomes" id="UP000190286">
    <property type="component" value="Unassembled WGS sequence"/>
</dbReference>
<protein>
    <submittedName>
        <fullName evidence="3">Uncharacterized protein</fullName>
    </submittedName>
</protein>
<name>A0A1T4WGY6_9FIRM</name>
<reference evidence="3 4" key="1">
    <citation type="submission" date="2017-02" db="EMBL/GenBank/DDBJ databases">
        <authorList>
            <person name="Peterson S.W."/>
        </authorList>
    </citation>
    <scope>NUCLEOTIDE SEQUENCE [LARGE SCALE GENOMIC DNA]</scope>
    <source>
        <strain evidence="3 4">ATCC 27749</strain>
    </source>
</reference>
<keyword evidence="2" id="KW-1133">Transmembrane helix</keyword>
<feature type="compositionally biased region" description="Basic and acidic residues" evidence="1">
    <location>
        <begin position="1"/>
        <end position="13"/>
    </location>
</feature>
<gene>
    <name evidence="3" type="ORF">SAMN02745178_00591</name>
</gene>
<feature type="transmembrane region" description="Helical" evidence="2">
    <location>
        <begin position="67"/>
        <end position="90"/>
    </location>
</feature>
<proteinExistence type="predicted"/>